<sequence length="119" mass="14000">MSYIGKTNHKNVNSTLLIENLEELMRSSIKNVGFNWSNDAHRAALLDLVDELMLKKKEDDKIYNYKAYSDHRNNPPEQVKKGIHVLTIKFRQKDTINRTTLEYIFTQNTDPEENNLVEF</sequence>
<name>A0A0F9N3D5_9ZZZZ</name>
<evidence type="ECO:0000313" key="1">
    <source>
        <dbReference type="EMBL" id="KKN14090.1"/>
    </source>
</evidence>
<accession>A0A0F9N3D5</accession>
<dbReference type="EMBL" id="LAZR01003853">
    <property type="protein sequence ID" value="KKN14090.1"/>
    <property type="molecule type" value="Genomic_DNA"/>
</dbReference>
<gene>
    <name evidence="1" type="ORF">LCGC14_0999590</name>
</gene>
<dbReference type="AlphaFoldDB" id="A0A0F9N3D5"/>
<organism evidence="1">
    <name type="scientific">marine sediment metagenome</name>
    <dbReference type="NCBI Taxonomy" id="412755"/>
    <lineage>
        <taxon>unclassified sequences</taxon>
        <taxon>metagenomes</taxon>
        <taxon>ecological metagenomes</taxon>
    </lineage>
</organism>
<proteinExistence type="predicted"/>
<comment type="caution">
    <text evidence="1">The sequence shown here is derived from an EMBL/GenBank/DDBJ whole genome shotgun (WGS) entry which is preliminary data.</text>
</comment>
<reference evidence="1" key="1">
    <citation type="journal article" date="2015" name="Nature">
        <title>Complex archaea that bridge the gap between prokaryotes and eukaryotes.</title>
        <authorList>
            <person name="Spang A."/>
            <person name="Saw J.H."/>
            <person name="Jorgensen S.L."/>
            <person name="Zaremba-Niedzwiedzka K."/>
            <person name="Martijn J."/>
            <person name="Lind A.E."/>
            <person name="van Eijk R."/>
            <person name="Schleper C."/>
            <person name="Guy L."/>
            <person name="Ettema T.J."/>
        </authorList>
    </citation>
    <scope>NUCLEOTIDE SEQUENCE</scope>
</reference>
<protein>
    <submittedName>
        <fullName evidence="1">Uncharacterized protein</fullName>
    </submittedName>
</protein>